<keyword evidence="3" id="KW-0786">Thiamine pyrophosphate</keyword>
<evidence type="ECO:0000256" key="1">
    <source>
        <dbReference type="ARBA" id="ARBA00001964"/>
    </source>
</evidence>
<organism evidence="5">
    <name type="scientific">Bombilactobacillus mellis</name>
    <dbReference type="NCBI Taxonomy" id="1218508"/>
    <lineage>
        <taxon>Bacteria</taxon>
        <taxon>Bacillati</taxon>
        <taxon>Bacillota</taxon>
        <taxon>Bacilli</taxon>
        <taxon>Lactobacillales</taxon>
        <taxon>Lactobacillaceae</taxon>
        <taxon>Bombilactobacillus</taxon>
    </lineage>
</organism>
<accession>V5T8W4</accession>
<dbReference type="SUPFAM" id="SSF52518">
    <property type="entry name" value="Thiamin diphosphate-binding fold (THDP-binding)"/>
    <property type="match status" value="1"/>
</dbReference>
<dbReference type="InterPro" id="IPR009014">
    <property type="entry name" value="Transketo_C/PFOR_II"/>
</dbReference>
<dbReference type="PANTHER" id="PTHR43257">
    <property type="entry name" value="PYRUVATE DEHYDROGENASE E1 COMPONENT BETA SUBUNIT"/>
    <property type="match status" value="1"/>
</dbReference>
<evidence type="ECO:0000256" key="3">
    <source>
        <dbReference type="ARBA" id="ARBA00023052"/>
    </source>
</evidence>
<dbReference type="Pfam" id="PF02779">
    <property type="entry name" value="Transket_pyr"/>
    <property type="match status" value="1"/>
</dbReference>
<dbReference type="FunFam" id="3.40.50.970:FF:000001">
    <property type="entry name" value="Pyruvate dehydrogenase E1 beta subunit"/>
    <property type="match status" value="1"/>
</dbReference>
<dbReference type="Gene3D" id="3.40.50.920">
    <property type="match status" value="1"/>
</dbReference>
<keyword evidence="2" id="KW-0560">Oxidoreductase</keyword>
<reference evidence="5" key="1">
    <citation type="journal article" date="2013" name="BMC Microbiol.">
        <title>Proteins of novel lactic acid bacteria from Apis mellifera mellifera: an insight into the production of known extra-cellular proteins during microbial stress.</title>
        <authorList>
            <person name="Butler E."/>
            <person name="Alsterfjord M."/>
            <person name="Olofsson T.C."/>
            <person name="Karlsson C."/>
            <person name="Malmstrom J."/>
            <person name="Vasquez A."/>
        </authorList>
    </citation>
    <scope>NUCLEOTIDE SEQUENCE</scope>
    <source>
        <strain evidence="5">Hon2N</strain>
    </source>
</reference>
<dbReference type="Pfam" id="PF02780">
    <property type="entry name" value="Transketolase_C"/>
    <property type="match status" value="1"/>
</dbReference>
<feature type="domain" description="Transketolase-like pyrimidine-binding" evidence="4">
    <location>
        <begin position="15"/>
        <end position="190"/>
    </location>
</feature>
<dbReference type="PANTHER" id="PTHR43257:SF2">
    <property type="entry name" value="PYRUVATE DEHYDROGENASE E1 COMPONENT SUBUNIT BETA"/>
    <property type="match status" value="1"/>
</dbReference>
<comment type="cofactor">
    <cofactor evidence="1">
        <name>thiamine diphosphate</name>
        <dbReference type="ChEBI" id="CHEBI:58937"/>
    </cofactor>
</comment>
<evidence type="ECO:0000256" key="2">
    <source>
        <dbReference type="ARBA" id="ARBA00023002"/>
    </source>
</evidence>
<dbReference type="InterPro" id="IPR033248">
    <property type="entry name" value="Transketolase_C"/>
</dbReference>
<dbReference type="EMBL" id="KC789982">
    <property type="protein sequence ID" value="AHB59822.1"/>
    <property type="molecule type" value="Genomic_DNA"/>
</dbReference>
<sequence>MQNLKKRSLNNMTKRSYIQAITDALDIMLKEDPKTLIFGEDVGKNGGVFRATDGLQEKYGEDRVFDTPLAESGIAGLSIGLGLTGWRPIPEIQFSGFTFECIDSIAGQMARMRFRFNNKKNSPITIRSPYGGGTHTAEMHSDSLENFFTGVPGLRVVMPSNPYDAKGLLISSIENNDPVLFLENLKLYRSVKDDIPDGKYTVPLDQAKVVQEGNDITIVAYGSQVQEAQKAADDLAKENISCEVIDLRTVSPIDTETIFKSIEKTHKVVLVQEAQKMAGVGGQVASAIAEDAILSLDAPIGRVAAPDTVYPFAQAEEVWIPRKAEIIDKVKEIINY</sequence>
<keyword evidence="5" id="KW-0670">Pyruvate</keyword>
<dbReference type="SUPFAM" id="SSF52922">
    <property type="entry name" value="TK C-terminal domain-like"/>
    <property type="match status" value="1"/>
</dbReference>
<evidence type="ECO:0000259" key="4">
    <source>
        <dbReference type="SMART" id="SM00861"/>
    </source>
</evidence>
<dbReference type="InterPro" id="IPR029061">
    <property type="entry name" value="THDP-binding"/>
</dbReference>
<proteinExistence type="predicted"/>
<dbReference type="CDD" id="cd07036">
    <property type="entry name" value="TPP_PYR_E1-PDHc-beta_like"/>
    <property type="match status" value="1"/>
</dbReference>
<dbReference type="InterPro" id="IPR005475">
    <property type="entry name" value="Transketolase-like_Pyr-bd"/>
</dbReference>
<protein>
    <submittedName>
        <fullName evidence="5">Pyruvate/2-oxoglutarate dehydrogenase complex dehydrogenase component</fullName>
    </submittedName>
</protein>
<dbReference type="SMART" id="SM00861">
    <property type="entry name" value="Transket_pyr"/>
    <property type="match status" value="1"/>
</dbReference>
<dbReference type="GO" id="GO:0016491">
    <property type="term" value="F:oxidoreductase activity"/>
    <property type="evidence" value="ECO:0007669"/>
    <property type="project" value="UniProtKB-KW"/>
</dbReference>
<name>V5T8W4_9LACO</name>
<dbReference type="Gene3D" id="3.40.50.970">
    <property type="match status" value="1"/>
</dbReference>
<evidence type="ECO:0000313" key="5">
    <source>
        <dbReference type="EMBL" id="AHB59822.1"/>
    </source>
</evidence>
<dbReference type="AlphaFoldDB" id="V5T8W4"/>
<dbReference type="FunFam" id="3.40.50.920:FF:000001">
    <property type="entry name" value="Pyruvate dehydrogenase E1 beta subunit"/>
    <property type="match status" value="1"/>
</dbReference>